<feature type="coiled-coil region" evidence="1">
    <location>
        <begin position="1145"/>
        <end position="1239"/>
    </location>
</feature>
<feature type="region of interest" description="Disordered" evidence="2">
    <location>
        <begin position="396"/>
        <end position="492"/>
    </location>
</feature>
<feature type="region of interest" description="Disordered" evidence="2">
    <location>
        <begin position="987"/>
        <end position="1007"/>
    </location>
</feature>
<sequence length="1247" mass="131730">MGSAFCMSTPCTTVATGSPVKLSSYAGVPLHALVAYERAALDLPHDAEVLRRNAALHLQAALHTPLTETKDQVHLPFFSRATRRVSSDEALTPNAPRDSYYVDGVPVWLQEVAQLWNASSSEQRRCLCRSSGGAAAGSASSAVLRAEQQAAWVNGTTQQLHDFVSTHKFVTALQHARKLLKRRPQGAHSPPSSSLAGQLSSQPVFAELLRSYEALACAINGGPAASASTAVGTSITASMWCVLLCRFLRSLPEPLMPALCSRRLEPLLTQTVPRPIAEPQGKAPTLPSLSSAAQRTALRVTLDSFAAISAVDYVTFCFVLHLMYQHRTEVTGGEVEAVADAMVREAAVPHVVREVAHACKPEARMFWPTAQVNIDVTSAKAQQEVEYVLPTTTTAVQSSGEDDSKMGLRSGKALPRTGAAAPTAVRVQTRSEGTSVGRGGMALPSSEEESSSTSDDSSVASSTFTNNNNKKQLETPLEAEESTPKHSGAFAAPNGEVQNALIQQPVGNERPPPTKSSAAGGIMQWHDSSSSSSDSDEVDDADGVSGKVLKATKSTGNAAAVDTRTSRRLPAATADTVHAAMAATAGPSTSTAPSSVDKAHTAQHGTAASSSFSENNALLPKSQLPRSVNTTTITSTAVFADTPSMVGVSPVRKNEFSLLSRNERDGTITAEEEGGEGRDVRDTSIPSALFSRHDHSNTERVMREDEDGMPPSALVNQPEPMPLRASRNSSALHPSALEDPLAEEGAAEALRRALQMFREVPPAAAPTGVNASSRSPAPVGPSRERDETGAGQPSDVRSAPRPPGMLPSSPCTAGLLTPRDLLHHQQQQEEQRDAQQQRPPLSSTTSAALPPTGTARSATASSTPAAALTALTARPLLAALLDAKQRFLAAPVCPPFVLCNHQHGCSTVAVPPFAKEEGDEAFSVLTGQSGVPTGPPARDGSHSVAASAINNISHLAELPPRTDLLPQRGQVMEAATEVTAYKWTSARTSGAGAPSDLPPSNTSIPPEAQRTLPVGVVVNSNSSAGGDQRASVRSPYEVHRLSTSSTVASASASLLRLEHTTEFRKGSGRSTVLTEGNGKAREGNFDATRTSLLTCSPDADALTRNREDVDADAQGGLMRRRLSGSSLVTPDDTALTTTVNAATSLTSMERQLRGLRDVVRALESNQLVQARQAAAQTSELTARCAELQCQQREQEQQLRHAQSRLTAVRHELEDLKDDKARLQMQLTAARQEGAQLRDALLTGPSRI</sequence>
<feature type="region of interest" description="Disordered" evidence="2">
    <location>
        <begin position="583"/>
        <end position="614"/>
    </location>
</feature>
<reference evidence="3 4" key="1">
    <citation type="submission" date="2015-07" db="EMBL/GenBank/DDBJ databases">
        <title>High-quality genome of monoxenous trypanosomatid Leptomonas pyrrhocoris.</title>
        <authorList>
            <person name="Flegontov P."/>
            <person name="Butenko A."/>
            <person name="Firsov S."/>
            <person name="Vlcek C."/>
            <person name="Logacheva M.D."/>
            <person name="Field M."/>
            <person name="Filatov D."/>
            <person name="Flegontova O."/>
            <person name="Gerasimov E."/>
            <person name="Jackson A.P."/>
            <person name="Kelly S."/>
            <person name="Opperdoes F."/>
            <person name="O'Reilly A."/>
            <person name="Votypka J."/>
            <person name="Yurchenko V."/>
            <person name="Lukes J."/>
        </authorList>
    </citation>
    <scope>NUCLEOTIDE SEQUENCE [LARGE SCALE GENOMIC DNA]</scope>
    <source>
        <strain evidence="3">H10</strain>
    </source>
</reference>
<dbReference type="GeneID" id="26905630"/>
<keyword evidence="4" id="KW-1185">Reference proteome</keyword>
<feature type="region of interest" description="Disordered" evidence="2">
    <location>
        <begin position="763"/>
        <end position="862"/>
    </location>
</feature>
<feature type="region of interest" description="Disordered" evidence="2">
    <location>
        <begin position="663"/>
        <end position="682"/>
    </location>
</feature>
<dbReference type="RefSeq" id="XP_015657955.1">
    <property type="nucleotide sequence ID" value="XM_015803313.1"/>
</dbReference>
<feature type="compositionally biased region" description="Low complexity" evidence="2">
    <location>
        <begin position="583"/>
        <end position="595"/>
    </location>
</feature>
<dbReference type="VEuPathDB" id="TriTrypDB:LpyrH10_10_1090"/>
<comment type="caution">
    <text evidence="3">The sequence shown here is derived from an EMBL/GenBank/DDBJ whole genome shotgun (WGS) entry which is preliminary data.</text>
</comment>
<dbReference type="EMBL" id="LGTL01000010">
    <property type="protein sequence ID" value="KPA79516.1"/>
    <property type="molecule type" value="Genomic_DNA"/>
</dbReference>
<feature type="region of interest" description="Disordered" evidence="2">
    <location>
        <begin position="694"/>
        <end position="732"/>
    </location>
</feature>
<feature type="compositionally biased region" description="Polar residues" evidence="2">
    <location>
        <begin position="838"/>
        <end position="847"/>
    </location>
</feature>
<dbReference type="OMA" id="QELAWEW"/>
<feature type="compositionally biased region" description="Basic and acidic residues" evidence="2">
    <location>
        <begin position="820"/>
        <end position="835"/>
    </location>
</feature>
<feature type="compositionally biased region" description="Basic and acidic residues" evidence="2">
    <location>
        <begin position="694"/>
        <end position="703"/>
    </location>
</feature>
<proteinExistence type="predicted"/>
<name>A0A0M9G091_LEPPY</name>
<feature type="compositionally biased region" description="Low complexity" evidence="2">
    <location>
        <begin position="451"/>
        <end position="463"/>
    </location>
</feature>
<feature type="region of interest" description="Disordered" evidence="2">
    <location>
        <begin position="505"/>
        <end position="569"/>
    </location>
</feature>
<dbReference type="OrthoDB" id="267727at2759"/>
<dbReference type="Proteomes" id="UP000037923">
    <property type="component" value="Unassembled WGS sequence"/>
</dbReference>
<evidence type="ECO:0000256" key="1">
    <source>
        <dbReference type="SAM" id="Coils"/>
    </source>
</evidence>
<protein>
    <submittedName>
        <fullName evidence="3">Uncharacterized protein</fullName>
    </submittedName>
</protein>
<accession>A0A0M9G091</accession>
<evidence type="ECO:0000313" key="3">
    <source>
        <dbReference type="EMBL" id="KPA79516.1"/>
    </source>
</evidence>
<feature type="compositionally biased region" description="Polar residues" evidence="2">
    <location>
        <begin position="603"/>
        <end position="614"/>
    </location>
</feature>
<evidence type="ECO:0000313" key="4">
    <source>
        <dbReference type="Proteomes" id="UP000037923"/>
    </source>
</evidence>
<keyword evidence="1" id="KW-0175">Coiled coil</keyword>
<organism evidence="3 4">
    <name type="scientific">Leptomonas pyrrhocoris</name>
    <name type="common">Firebug parasite</name>
    <dbReference type="NCBI Taxonomy" id="157538"/>
    <lineage>
        <taxon>Eukaryota</taxon>
        <taxon>Discoba</taxon>
        <taxon>Euglenozoa</taxon>
        <taxon>Kinetoplastea</taxon>
        <taxon>Metakinetoplastina</taxon>
        <taxon>Trypanosomatida</taxon>
        <taxon>Trypanosomatidae</taxon>
        <taxon>Leishmaniinae</taxon>
        <taxon>Leptomonas</taxon>
    </lineage>
</organism>
<dbReference type="AlphaFoldDB" id="A0A0M9G091"/>
<evidence type="ECO:0000256" key="2">
    <source>
        <dbReference type="SAM" id="MobiDB-lite"/>
    </source>
</evidence>
<gene>
    <name evidence="3" type="ORF">ABB37_05340</name>
</gene>